<comment type="caution">
    <text evidence="1">The sequence shown here is derived from an EMBL/GenBank/DDBJ whole genome shotgun (WGS) entry which is preliminary data.</text>
</comment>
<organism evidence="1 2">
    <name type="scientific">Streptomyces spororaveus</name>
    <dbReference type="NCBI Taxonomy" id="284039"/>
    <lineage>
        <taxon>Bacteria</taxon>
        <taxon>Bacillati</taxon>
        <taxon>Actinomycetota</taxon>
        <taxon>Actinomycetes</taxon>
        <taxon>Kitasatosporales</taxon>
        <taxon>Streptomycetaceae</taxon>
        <taxon>Streptomyces</taxon>
    </lineage>
</organism>
<sequence>MTRGRGKATLPPAEYRRRSTVDASGLICTPLGPAGQDLGTYNFTQCPGSLEIRRELAAGFARAARAWTSAASCDTHAKVVRQFLRHLEKEYGKTIGHVGEISAGIWNRWVDAIETRRMLGAVLRQVPSLPAATLAAMSVRSRWVRKAAPKESFSRTELLMIRDEAARTVRTARLRITSNARLLERWQSGEMTDGDKDWPWGELLDILSRDGDFPRTPSGYPPHPVRRELARRFVPPGRYHQGISALFPTVVEKGAAAVLLICHEAWNLSVLAAMEVPSVWPNGDGDTAEPVVQRVETDKARRGSRLRHSTNNLVNVGEDTAGWALRQVVDMTEQVRITLAGLGRPSRALLWSRGLHRGEMFNDGSTGLEHAIVDWCELMGARCVALPPGIGARKLRHSVEVVIGAPHNNTRKVHDDAYVRRDRRVIEDSPTAVAAGLTKAVEQARAHVRMRVVTVDGGDPECQAHAVQGQVGITLEAARQFVSGDLDTTVGACQDFDHSPFSTDGPCSVSFLLCFACPNALATGRHLPRIVYLFKALEALRSAVAPAVWMADWKEHHARVGDLLAEHTVERAWPALLGRLTGSDRELIDAMLERKLDP</sequence>
<name>A0ABQ3T6F9_9ACTN</name>
<dbReference type="EMBL" id="BNED01000005">
    <property type="protein sequence ID" value="GHI75986.1"/>
    <property type="molecule type" value="Genomic_DNA"/>
</dbReference>
<protein>
    <submittedName>
        <fullName evidence="1">Uncharacterized protein</fullName>
    </submittedName>
</protein>
<proteinExistence type="predicted"/>
<dbReference type="Proteomes" id="UP000608522">
    <property type="component" value="Unassembled WGS sequence"/>
</dbReference>
<gene>
    <name evidence="1" type="ORF">Sspor_15470</name>
</gene>
<evidence type="ECO:0000313" key="1">
    <source>
        <dbReference type="EMBL" id="GHI75986.1"/>
    </source>
</evidence>
<keyword evidence="2" id="KW-1185">Reference proteome</keyword>
<evidence type="ECO:0000313" key="2">
    <source>
        <dbReference type="Proteomes" id="UP000608522"/>
    </source>
</evidence>
<reference evidence="2" key="1">
    <citation type="submission" date="2023-07" db="EMBL/GenBank/DDBJ databases">
        <title>Whole genome shotgun sequence of Streptomyces spororaveus NBRC 15456.</title>
        <authorList>
            <person name="Komaki H."/>
            <person name="Tamura T."/>
        </authorList>
    </citation>
    <scope>NUCLEOTIDE SEQUENCE [LARGE SCALE GENOMIC DNA]</scope>
    <source>
        <strain evidence="2">NBRC 15456</strain>
    </source>
</reference>
<accession>A0ABQ3T6F9</accession>